<dbReference type="InterPro" id="IPR016187">
    <property type="entry name" value="CTDL_fold"/>
</dbReference>
<dbReference type="SUPFAM" id="SSF56436">
    <property type="entry name" value="C-type lectin-like"/>
    <property type="match status" value="2"/>
</dbReference>
<protein>
    <recommendedName>
        <fullName evidence="2">C-type lectin domain-containing protein</fullName>
    </recommendedName>
</protein>
<feature type="compositionally biased region" description="Polar residues" evidence="1">
    <location>
        <begin position="400"/>
        <end position="410"/>
    </location>
</feature>
<dbReference type="Gene3D" id="3.10.100.10">
    <property type="entry name" value="Mannose-Binding Protein A, subunit A"/>
    <property type="match status" value="2"/>
</dbReference>
<dbReference type="EMBL" id="BTRK01000005">
    <property type="protein sequence ID" value="GMR51209.1"/>
    <property type="molecule type" value="Genomic_DNA"/>
</dbReference>
<gene>
    <name evidence="3" type="ORF">PMAYCL1PPCAC_21404</name>
</gene>
<proteinExistence type="predicted"/>
<dbReference type="PANTHER" id="PTHR31024:SF3">
    <property type="entry name" value="C-TYPE LECTIN-RELATED"/>
    <property type="match status" value="1"/>
</dbReference>
<feature type="compositionally biased region" description="Low complexity" evidence="1">
    <location>
        <begin position="355"/>
        <end position="392"/>
    </location>
</feature>
<feature type="non-terminal residue" evidence="3">
    <location>
        <position position="510"/>
    </location>
</feature>
<keyword evidence="4" id="KW-1185">Reference proteome</keyword>
<dbReference type="Proteomes" id="UP001328107">
    <property type="component" value="Unassembled WGS sequence"/>
</dbReference>
<dbReference type="InterPro" id="IPR016186">
    <property type="entry name" value="C-type_lectin-like/link_sf"/>
</dbReference>
<evidence type="ECO:0000313" key="3">
    <source>
        <dbReference type="EMBL" id="GMR51209.1"/>
    </source>
</evidence>
<comment type="caution">
    <text evidence="3">The sequence shown here is derived from an EMBL/GenBank/DDBJ whole genome shotgun (WGS) entry which is preliminary data.</text>
</comment>
<dbReference type="CDD" id="cd00037">
    <property type="entry name" value="CLECT"/>
    <property type="match status" value="2"/>
</dbReference>
<evidence type="ECO:0000256" key="1">
    <source>
        <dbReference type="SAM" id="MobiDB-lite"/>
    </source>
</evidence>
<organism evidence="3 4">
    <name type="scientific">Pristionchus mayeri</name>
    <dbReference type="NCBI Taxonomy" id="1317129"/>
    <lineage>
        <taxon>Eukaryota</taxon>
        <taxon>Metazoa</taxon>
        <taxon>Ecdysozoa</taxon>
        <taxon>Nematoda</taxon>
        <taxon>Chromadorea</taxon>
        <taxon>Rhabditida</taxon>
        <taxon>Rhabditina</taxon>
        <taxon>Diplogasteromorpha</taxon>
        <taxon>Diplogasteroidea</taxon>
        <taxon>Neodiplogasteridae</taxon>
        <taxon>Pristionchus</taxon>
    </lineage>
</organism>
<reference evidence="4" key="1">
    <citation type="submission" date="2022-10" db="EMBL/GenBank/DDBJ databases">
        <title>Genome assembly of Pristionchus species.</title>
        <authorList>
            <person name="Yoshida K."/>
            <person name="Sommer R.J."/>
        </authorList>
    </citation>
    <scope>NUCLEOTIDE SEQUENCE [LARGE SCALE GENOMIC DNA]</scope>
    <source>
        <strain evidence="4">RS5460</strain>
    </source>
</reference>
<feature type="domain" description="C-type lectin" evidence="2">
    <location>
        <begin position="43"/>
        <end position="133"/>
    </location>
</feature>
<dbReference type="PROSITE" id="PS50041">
    <property type="entry name" value="C_TYPE_LECTIN_2"/>
    <property type="match status" value="1"/>
</dbReference>
<feature type="non-terminal residue" evidence="3">
    <location>
        <position position="1"/>
    </location>
</feature>
<dbReference type="AlphaFoldDB" id="A0AAN5I4H5"/>
<sequence length="510" mass="55616">LVTIGAAWAAYLPQHEPARRPKRELRARFSAGEVQCRTRFYPYKGLCVYDSYPDEKQYDQAVSNCTAMGAYAPSIHSKADLDFWTGYLTTENPVLFHFWLNAYCETSGGNYTWRDGTPTDYIGPSRELSNCVSGYGYHMHDNGFMRYRYDVSAGALCAYTPQPLTTSTAKTTVKPTTTTTKAVPVKATTAAVPANGNQCPAPFRPYKDLCVYATDPEEKMYDQAVGNCTALGAFAPSIHSQTDLDFWIGSLDILTPMYDHFWLDAYCETAGQQYRWKDGTPTDYLGPNGELANCETGKGFHIHPEGFYLTKYNYVASALCVYQRPQPAVLPTEARPVATTTGSAPVKTTTAKLTTTSKSVPVATTTKPAPAVPTTRAAPVQPTTTAVPAPTTKADKAPIPSTTVEASAKSTTADLPTTTTSKTIVPTTKAATSSLKDPYCSCAIDKFGFPFDWNYNDIWLDVVVILDTSEAMGKTALDDAGALIESFISDGFDDFLVTDENAKFYTRVGV</sequence>
<evidence type="ECO:0000313" key="4">
    <source>
        <dbReference type="Proteomes" id="UP001328107"/>
    </source>
</evidence>
<accession>A0AAN5I4H5</accession>
<evidence type="ECO:0000259" key="2">
    <source>
        <dbReference type="PROSITE" id="PS50041"/>
    </source>
</evidence>
<feature type="region of interest" description="Disordered" evidence="1">
    <location>
        <begin position="355"/>
        <end position="417"/>
    </location>
</feature>
<name>A0AAN5I4H5_9BILA</name>
<dbReference type="InterPro" id="IPR001304">
    <property type="entry name" value="C-type_lectin-like"/>
</dbReference>
<dbReference type="PANTHER" id="PTHR31024">
    <property type="entry name" value="C-TYPE LECTIN"/>
    <property type="match status" value="1"/>
</dbReference>
<dbReference type="SMART" id="SM00034">
    <property type="entry name" value="CLECT"/>
    <property type="match status" value="2"/>
</dbReference>